<evidence type="ECO:0000313" key="14">
    <source>
        <dbReference type="Proteomes" id="UP000441208"/>
    </source>
</evidence>
<protein>
    <submittedName>
        <fullName evidence="3">Uncharacterized protein</fullName>
    </submittedName>
</protein>
<dbReference type="Proteomes" id="UP000437068">
    <property type="component" value="Unassembled WGS sequence"/>
</dbReference>
<dbReference type="EMBL" id="QXFW01001479">
    <property type="protein sequence ID" value="KAE8990155.1"/>
    <property type="molecule type" value="Genomic_DNA"/>
</dbReference>
<evidence type="ECO:0000313" key="2">
    <source>
        <dbReference type="EMBL" id="KAE8929452.1"/>
    </source>
</evidence>
<dbReference type="Proteomes" id="UP000441208">
    <property type="component" value="Unassembled WGS sequence"/>
</dbReference>
<evidence type="ECO:0000313" key="5">
    <source>
        <dbReference type="EMBL" id="KAE9119145.1"/>
    </source>
</evidence>
<name>A0A6A3JCQ5_9STRA</name>
<dbReference type="EMBL" id="QXGE01001444">
    <property type="protein sequence ID" value="KAE9292546.1"/>
    <property type="molecule type" value="Genomic_DNA"/>
</dbReference>
<evidence type="ECO:0000313" key="9">
    <source>
        <dbReference type="Proteomes" id="UP000429523"/>
    </source>
</evidence>
<gene>
    <name evidence="8" type="ORF">PF001_g18674</name>
    <name evidence="7" type="ORF">PF002_g20735</name>
    <name evidence="6" type="ORF">PF005_g19451</name>
    <name evidence="5" type="ORF">PF006_g18418</name>
    <name evidence="4" type="ORF">PF007_g19534</name>
    <name evidence="2" type="ORF">PF009_g20432</name>
    <name evidence="3" type="ORF">PF011_g18469</name>
</gene>
<evidence type="ECO:0000313" key="11">
    <source>
        <dbReference type="Proteomes" id="UP000437068"/>
    </source>
</evidence>
<evidence type="ECO:0000313" key="6">
    <source>
        <dbReference type="EMBL" id="KAE9189953.1"/>
    </source>
</evidence>
<dbReference type="OrthoDB" id="160734at2759"/>
<evidence type="ECO:0000313" key="13">
    <source>
        <dbReference type="Proteomes" id="UP000440732"/>
    </source>
</evidence>
<reference evidence="3 15" key="1">
    <citation type="submission" date="2018-09" db="EMBL/GenBank/DDBJ databases">
        <title>Genomic investigation of the strawberry pathogen Phytophthora fragariae indicates pathogenicity is determined by transcriptional variation in three key races.</title>
        <authorList>
            <person name="Adams T.M."/>
            <person name="Armitage A.D."/>
            <person name="Sobczyk M.K."/>
            <person name="Bates H.J."/>
            <person name="Dunwell J.M."/>
            <person name="Nellist C.F."/>
            <person name="Harrison R.J."/>
        </authorList>
    </citation>
    <scope>NUCLEOTIDE SEQUENCE [LARGE SCALE GENOMIC DNA]</scope>
    <source>
        <strain evidence="8 11">A4</strain>
        <strain evidence="7 12">BC-1</strain>
        <strain evidence="6 10">NOV-27</strain>
        <strain evidence="5 13">NOV-5</strain>
        <strain evidence="4 14">NOV-71</strain>
        <strain evidence="2 9">NOV-9</strain>
        <strain evidence="3 15">SCRP245</strain>
    </source>
</reference>
<evidence type="ECO:0000313" key="4">
    <source>
        <dbReference type="EMBL" id="KAE9089621.1"/>
    </source>
</evidence>
<dbReference type="Proteomes" id="UP000440367">
    <property type="component" value="Unassembled WGS sequence"/>
</dbReference>
<comment type="caution">
    <text evidence="3">The sequence shown here is derived from an EMBL/GenBank/DDBJ whole genome shotgun (WGS) entry which is preliminary data.</text>
</comment>
<dbReference type="EMBL" id="QXGD01001534">
    <property type="protein sequence ID" value="KAE9204105.1"/>
    <property type="molecule type" value="Genomic_DNA"/>
</dbReference>
<feature type="transmembrane region" description="Helical" evidence="1">
    <location>
        <begin position="213"/>
        <end position="233"/>
    </location>
</feature>
<dbReference type="EMBL" id="QXFZ01001488">
    <property type="protein sequence ID" value="KAE9089621.1"/>
    <property type="molecule type" value="Genomic_DNA"/>
</dbReference>
<sequence>MTSSSSSGSADMTGTVGSLLHQLKPHQCRLGHVRVLRTGVGRDVLQATQLLRLPERAGGQRPGGLRAIAVRLLRVHGLLRLLAGLPRDDRPERRQRQSAQLLGWGLYHQYPSVNSTYCEATDPACLECNTVAVNYSMQNNYLAMTTKFCVGASGCVCVLSCDPLVWKLRTVSLCDDSDSASASQSSASSSSWSPYTTSPSIIVNRASSSSFRYLYWLLGIPAFIVLLVSHYCIRLKFIEIRRRRLLQIPRRSPRDRLRLSAWREFHEQLIDKEKAPVASVACHIAPITSVQEERPL</sequence>
<evidence type="ECO:0000313" key="12">
    <source>
        <dbReference type="Proteomes" id="UP000440367"/>
    </source>
</evidence>
<dbReference type="Proteomes" id="UP000429523">
    <property type="component" value="Unassembled WGS sequence"/>
</dbReference>
<accession>A0A6A3JCQ5</accession>
<keyword evidence="10" id="KW-1185">Reference proteome</keyword>
<dbReference type="AlphaFoldDB" id="A0A6A3JCQ5"/>
<evidence type="ECO:0000256" key="1">
    <source>
        <dbReference type="SAM" id="Phobius"/>
    </source>
</evidence>
<evidence type="ECO:0000313" key="3">
    <source>
        <dbReference type="EMBL" id="KAE8990155.1"/>
    </source>
</evidence>
<keyword evidence="1" id="KW-0472">Membrane</keyword>
<evidence type="ECO:0000313" key="7">
    <source>
        <dbReference type="EMBL" id="KAE9204105.1"/>
    </source>
</evidence>
<dbReference type="Proteomes" id="UP000433483">
    <property type="component" value="Unassembled WGS sequence"/>
</dbReference>
<organism evidence="3 15">
    <name type="scientific">Phytophthora fragariae</name>
    <dbReference type="NCBI Taxonomy" id="53985"/>
    <lineage>
        <taxon>Eukaryota</taxon>
        <taxon>Sar</taxon>
        <taxon>Stramenopiles</taxon>
        <taxon>Oomycota</taxon>
        <taxon>Peronosporomycetes</taxon>
        <taxon>Peronosporales</taxon>
        <taxon>Peronosporaceae</taxon>
        <taxon>Phytophthora</taxon>
    </lineage>
</organism>
<keyword evidence="1" id="KW-1133">Transmembrane helix</keyword>
<dbReference type="EMBL" id="QXGA01001432">
    <property type="protein sequence ID" value="KAE9119145.1"/>
    <property type="molecule type" value="Genomic_DNA"/>
</dbReference>
<evidence type="ECO:0000313" key="10">
    <source>
        <dbReference type="Proteomes" id="UP000433483"/>
    </source>
</evidence>
<dbReference type="EMBL" id="QXGF01001516">
    <property type="protein sequence ID" value="KAE8929452.1"/>
    <property type="molecule type" value="Genomic_DNA"/>
</dbReference>
<evidence type="ECO:0000313" key="15">
    <source>
        <dbReference type="Proteomes" id="UP000460718"/>
    </source>
</evidence>
<proteinExistence type="predicted"/>
<keyword evidence="1" id="KW-0812">Transmembrane</keyword>
<dbReference type="Proteomes" id="UP000460718">
    <property type="component" value="Unassembled WGS sequence"/>
</dbReference>
<dbReference type="EMBL" id="QXGB01001490">
    <property type="protein sequence ID" value="KAE9189953.1"/>
    <property type="molecule type" value="Genomic_DNA"/>
</dbReference>
<evidence type="ECO:0000313" key="8">
    <source>
        <dbReference type="EMBL" id="KAE9292546.1"/>
    </source>
</evidence>
<dbReference type="Proteomes" id="UP000440732">
    <property type="component" value="Unassembled WGS sequence"/>
</dbReference>